<organism evidence="1 2">
    <name type="scientific">Reinekea forsetii</name>
    <dbReference type="NCBI Taxonomy" id="1336806"/>
    <lineage>
        <taxon>Bacteria</taxon>
        <taxon>Pseudomonadati</taxon>
        <taxon>Pseudomonadota</taxon>
        <taxon>Gammaproteobacteria</taxon>
        <taxon>Oceanospirillales</taxon>
        <taxon>Saccharospirillaceae</taxon>
        <taxon>Reinekea</taxon>
    </lineage>
</organism>
<dbReference type="KEGG" id="rfo:REIFOR_00288"/>
<dbReference type="InterPro" id="IPR029055">
    <property type="entry name" value="Ntn_hydrolases_N"/>
</dbReference>
<dbReference type="GO" id="GO:0103068">
    <property type="term" value="F:leukotriene C4 gamma-glutamyl transferase activity"/>
    <property type="evidence" value="ECO:0007669"/>
    <property type="project" value="UniProtKB-EC"/>
</dbReference>
<dbReference type="PANTHER" id="PTHR43881">
    <property type="entry name" value="GAMMA-GLUTAMYLTRANSPEPTIDASE (AFU_ORTHOLOGUE AFUA_4G13580)"/>
    <property type="match status" value="1"/>
</dbReference>
<dbReference type="InterPro" id="IPR052896">
    <property type="entry name" value="GGT-like_enzyme"/>
</dbReference>
<protein>
    <submittedName>
        <fullName evidence="1">Gamma-glutamyltranspeptidase, T3 family</fullName>
        <ecNumber evidence="1">2.3.2.2</ecNumber>
    </submittedName>
</protein>
<keyword evidence="1" id="KW-0012">Acyltransferase</keyword>
<gene>
    <name evidence="1" type="ORF">REIFOR_00288</name>
</gene>
<dbReference type="Proteomes" id="UP000229757">
    <property type="component" value="Chromosome"/>
</dbReference>
<dbReference type="RefSeq" id="WP_100255865.1">
    <property type="nucleotide sequence ID" value="NZ_CP011797.1"/>
</dbReference>
<dbReference type="AlphaFoldDB" id="A0A2K8KKG7"/>
<dbReference type="PRINTS" id="PR01210">
    <property type="entry name" value="GGTRANSPTASE"/>
</dbReference>
<dbReference type="EMBL" id="CP011797">
    <property type="protein sequence ID" value="ATX75465.1"/>
    <property type="molecule type" value="Genomic_DNA"/>
</dbReference>
<keyword evidence="1" id="KW-0808">Transferase</keyword>
<evidence type="ECO:0000313" key="1">
    <source>
        <dbReference type="EMBL" id="ATX75465.1"/>
    </source>
</evidence>
<dbReference type="OrthoDB" id="5297205at2"/>
<reference evidence="1 2" key="1">
    <citation type="journal article" date="2017" name="Environ. Microbiol.">
        <title>Genomic and physiological analyses of 'Reinekea forsetii' reveal a versatile opportunistic lifestyle during spring algae blooms.</title>
        <authorList>
            <person name="Avci B."/>
            <person name="Hahnke R.L."/>
            <person name="Chafee M."/>
            <person name="Fischer T."/>
            <person name="Gruber-Vodicka H."/>
            <person name="Tegetmeyer H.E."/>
            <person name="Harder J."/>
            <person name="Fuchs B.M."/>
            <person name="Amann R.I."/>
            <person name="Teeling H."/>
        </authorList>
    </citation>
    <scope>NUCLEOTIDE SEQUENCE [LARGE SCALE GENOMIC DNA]</scope>
    <source>
        <strain evidence="1 2">Hel1_31_D35</strain>
    </source>
</reference>
<dbReference type="SUPFAM" id="SSF56235">
    <property type="entry name" value="N-terminal nucleophile aminohydrolases (Ntn hydrolases)"/>
    <property type="match status" value="1"/>
</dbReference>
<evidence type="ECO:0000313" key="2">
    <source>
        <dbReference type="Proteomes" id="UP000229757"/>
    </source>
</evidence>
<dbReference type="EC" id="2.3.2.2" evidence="1"/>
<sequence>MKCQSTKGVITTPHPLSTKVGLRILAEGGTAIDAMIAASATLAAVFPHMTGIGGDAVWVLYDKKVSSIMGIGQAGQRAPLRPITERGPDAVATTAGAIASWQAAIDISTHQWGSDLSLQRLLKDAISYAEQGTQVSASQAFWIKQRQALLTNLPDLNPIVRRADGQPLQVGDTFKQQQLARTLKLLSKNGLMDFYQGEVAEALHAGFTALNGNLSLDDLRKTRARNAEMVKVRYRAGDYYNFPAPSQGIYTAKALTTLNQWDLGEHGMGSAQSYHLMVEAIKQSFTERNIALCDPDFSPLNSLEIASTASLLDATRASPWGEQGQPADTVWLAATDSDGRTACLMQSLFHDFGSGCMIGDTGVLWHNRAAGFNSNSQHPNAWGISKRPAHTLNPSCYIADNGHRFFFGSQGGDGQPQTQLVLATQLIDFNQDVETALNAPRFLLGRSFFDSTDNLKLEQSLPEAIRTALTELGHITEVIPSLSPYTGQAGIITITPNGMATAMHDPRGEGTALAF</sequence>
<dbReference type="Gene3D" id="1.10.246.130">
    <property type="match status" value="1"/>
</dbReference>
<dbReference type="InterPro" id="IPR043138">
    <property type="entry name" value="GGT_lsub"/>
</dbReference>
<dbReference type="PANTHER" id="PTHR43881:SF5">
    <property type="entry name" value="GAMMA-GLUTAMYLTRANSPEPTIDASE"/>
    <property type="match status" value="1"/>
</dbReference>
<accession>A0A2K8KKG7</accession>
<dbReference type="Pfam" id="PF01019">
    <property type="entry name" value="G_glu_transpept"/>
    <property type="match status" value="1"/>
</dbReference>
<name>A0A2K8KKG7_9GAMM</name>
<proteinExistence type="predicted"/>
<keyword evidence="2" id="KW-1185">Reference proteome</keyword>
<dbReference type="InterPro" id="IPR043137">
    <property type="entry name" value="GGT_ssub_C"/>
</dbReference>
<dbReference type="Gene3D" id="3.60.20.40">
    <property type="match status" value="1"/>
</dbReference>